<sequence length="206" mass="22824">MDNTYLHERLEQILAEKELALQALSKYKSMLDNKRSKGTAKLGNSAGMVVSQKQVQELLGKSFPTNNPNAEAALSDLKSLCHALLEALQDKSLAFTHQKRGNKILASRITELEKRLETTEGVCMPAFSSQLLLQGYSSAHVDKDLERIDLETEGNSLPSTESEETILQDGHQNGFENDLSDDLPSDLQKLVQQALQDIKDESLKPS</sequence>
<dbReference type="EMBL" id="GEDC01001380">
    <property type="protein sequence ID" value="JAS35918.1"/>
    <property type="molecule type" value="Transcribed_RNA"/>
</dbReference>
<dbReference type="PANTHER" id="PTHR21682">
    <property type="entry name" value="COILED-COIL DOMAIN-CONTAINING PROTEIN 149"/>
    <property type="match status" value="1"/>
</dbReference>
<accession>A0A1B6EDA0</accession>
<organism evidence="4">
    <name type="scientific">Clastoptera arizonana</name>
    <name type="common">Arizona spittle bug</name>
    <dbReference type="NCBI Taxonomy" id="38151"/>
    <lineage>
        <taxon>Eukaryota</taxon>
        <taxon>Metazoa</taxon>
        <taxon>Ecdysozoa</taxon>
        <taxon>Arthropoda</taxon>
        <taxon>Hexapoda</taxon>
        <taxon>Insecta</taxon>
        <taxon>Pterygota</taxon>
        <taxon>Neoptera</taxon>
        <taxon>Paraneoptera</taxon>
        <taxon>Hemiptera</taxon>
        <taxon>Auchenorrhyncha</taxon>
        <taxon>Cercopoidea</taxon>
        <taxon>Clastopteridae</taxon>
        <taxon>Clastoptera</taxon>
    </lineage>
</organism>
<reference evidence="4" key="1">
    <citation type="submission" date="2015-12" db="EMBL/GenBank/DDBJ databases">
        <title>De novo transcriptome assembly of four potential Pierce s Disease insect vectors from Arizona vineyards.</title>
        <authorList>
            <person name="Tassone E.E."/>
        </authorList>
    </citation>
    <scope>NUCLEOTIDE SEQUENCE</scope>
</reference>
<dbReference type="InterPro" id="IPR019179">
    <property type="entry name" value="CC149"/>
</dbReference>
<dbReference type="PANTHER" id="PTHR21682:SF2">
    <property type="entry name" value="COILED-COIL DOMAIN-CONTAINING PROTEIN 149"/>
    <property type="match status" value="1"/>
</dbReference>
<evidence type="ECO:0000313" key="4">
    <source>
        <dbReference type="EMBL" id="JAS35918.1"/>
    </source>
</evidence>
<evidence type="ECO:0000256" key="1">
    <source>
        <dbReference type="ARBA" id="ARBA00005872"/>
    </source>
</evidence>
<dbReference type="AlphaFoldDB" id="A0A1B6EDA0"/>
<gene>
    <name evidence="4" type="ORF">g.26974</name>
</gene>
<dbReference type="Pfam" id="PF09789">
    <property type="entry name" value="CC149"/>
    <property type="match status" value="1"/>
</dbReference>
<keyword evidence="2" id="KW-0175">Coiled coil</keyword>
<name>A0A1B6EDA0_9HEMI</name>
<evidence type="ECO:0000256" key="3">
    <source>
        <dbReference type="SAM" id="MobiDB-lite"/>
    </source>
</evidence>
<comment type="similarity">
    <text evidence="1">Belongs to the CCDC149 family.</text>
</comment>
<proteinExistence type="inferred from homology"/>
<feature type="region of interest" description="Disordered" evidence="3">
    <location>
        <begin position="151"/>
        <end position="183"/>
    </location>
</feature>
<protein>
    <recommendedName>
        <fullName evidence="5">Coiled-coil domain-containing protein 149</fullName>
    </recommendedName>
</protein>
<evidence type="ECO:0008006" key="5">
    <source>
        <dbReference type="Google" id="ProtNLM"/>
    </source>
</evidence>
<evidence type="ECO:0000256" key="2">
    <source>
        <dbReference type="ARBA" id="ARBA00023054"/>
    </source>
</evidence>